<reference evidence="2 3" key="1">
    <citation type="submission" date="2017-11" db="EMBL/GenBank/DDBJ databases">
        <title>Complete genome sequence of Spiroplasma clarkii CN-5 (DSM 19994).</title>
        <authorList>
            <person name="Tsai Y.-M."/>
            <person name="Chang A."/>
            <person name="Lo W.-S."/>
            <person name="Kuo C.-H."/>
        </authorList>
    </citation>
    <scope>NUCLEOTIDE SEQUENCE [LARGE SCALE GENOMIC DNA]</scope>
    <source>
        <strain evidence="2 3">CN-5</strain>
    </source>
</reference>
<sequence>MKLKYLISLCGIGIASAPVAMSSHAIVETENQNSIEVERLFNSIKTGSKPIEEIEKWSVDGLDFYDENNLNNYLIEQGNIEKVATSSNPSKIIKDHANGILDESKIYDLDQNQYQRIYRDAFGNTALTKKAALDTYVNMGSVNHKYSYDNYSWFDSPEEAKNDYVYQGGLRKSLYYFINGRYYNVFNSKDRQDLLNTFKEGYRITPSDMTNHQTIYGTKNNVATTVKSTLRSVWTKGKNSAPKGEMHYSNYITKDAAKFVNIRTSQGIYLEVWYKGDNAPSWWPAGFSDIEYLETETAPLIFDDKSIDAKYLSDKVNWKRVLEKDGNEDLKETFTLEKGGMNQETKRKFTKIRIRPIEDLIGIGYSKVNFNIQNFADSSKTNIQLYSDLEKKNKIYDRSYDRCFGSFSDFSTYDVNNLYDDWFEYFKDKELFKNIPKSLDGKLNEIGRPVNAYGVANDYLYDVNGQQGEKYSYYESQNQYNKIMMNEILNGETKVENGVTVYKIREDFWATKEQVENYMFLYGKMDTRLMYTFINEQDISSQDGLVLAQTEAEARRKMFEYESKILLNRYFAYDVFGNFQSSAESAADAIRKMQNQISLTSKFINKAEIESWNGRPRSYEEIIQDGVYTVYSIVIDKNSGKKIYFANYDNALKAVKAGLQHTTIKSDDKTTLFLYAYVDEFGESKIYIFKSDAEIYAIVREILS</sequence>
<dbReference type="RefSeq" id="WP_100254243.1">
    <property type="nucleotide sequence ID" value="NZ_CP024870.1"/>
</dbReference>
<evidence type="ECO:0000313" key="2">
    <source>
        <dbReference type="EMBL" id="ATX70681.1"/>
    </source>
</evidence>
<keyword evidence="1" id="KW-0732">Signal</keyword>
<proteinExistence type="predicted"/>
<evidence type="ECO:0000256" key="1">
    <source>
        <dbReference type="SAM" id="SignalP"/>
    </source>
</evidence>
<organism evidence="2 3">
    <name type="scientific">Spiroplasma clarkii</name>
    <dbReference type="NCBI Taxonomy" id="2139"/>
    <lineage>
        <taxon>Bacteria</taxon>
        <taxon>Bacillati</taxon>
        <taxon>Mycoplasmatota</taxon>
        <taxon>Mollicutes</taxon>
        <taxon>Entomoplasmatales</taxon>
        <taxon>Spiroplasmataceae</taxon>
        <taxon>Spiroplasma</taxon>
    </lineage>
</organism>
<feature type="chain" id="PRO_5014713492" evidence="1">
    <location>
        <begin position="26"/>
        <end position="704"/>
    </location>
</feature>
<dbReference type="EMBL" id="CP024870">
    <property type="protein sequence ID" value="ATX70681.1"/>
    <property type="molecule type" value="Genomic_DNA"/>
</dbReference>
<protein>
    <submittedName>
        <fullName evidence="2">Uncharacterized protein</fullName>
    </submittedName>
</protein>
<name>A0A2K8KKC9_9MOLU</name>
<accession>A0A2K8KKC9</accession>
<gene>
    <name evidence="2" type="ORF">SCLAR_v1c03510</name>
</gene>
<dbReference type="Proteomes" id="UP000231179">
    <property type="component" value="Chromosome"/>
</dbReference>
<keyword evidence="3" id="KW-1185">Reference proteome</keyword>
<evidence type="ECO:0000313" key="3">
    <source>
        <dbReference type="Proteomes" id="UP000231179"/>
    </source>
</evidence>
<dbReference type="AlphaFoldDB" id="A0A2K8KKC9"/>
<feature type="signal peptide" evidence="1">
    <location>
        <begin position="1"/>
        <end position="25"/>
    </location>
</feature>